<protein>
    <submittedName>
        <fullName evidence="4">TetR family transcriptional regulator</fullName>
    </submittedName>
</protein>
<accession>A0ABW9XZU8</accession>
<dbReference type="PROSITE" id="PS50977">
    <property type="entry name" value="HTH_TETR_2"/>
    <property type="match status" value="1"/>
</dbReference>
<dbReference type="Proteomes" id="UP000665561">
    <property type="component" value="Unassembled WGS sequence"/>
</dbReference>
<dbReference type="PANTHER" id="PTHR30055">
    <property type="entry name" value="HTH-TYPE TRANSCRIPTIONAL REGULATOR RUTR"/>
    <property type="match status" value="1"/>
</dbReference>
<dbReference type="InterPro" id="IPR001647">
    <property type="entry name" value="HTH_TetR"/>
</dbReference>
<feature type="domain" description="HTH tetR-type" evidence="3">
    <location>
        <begin position="9"/>
        <end position="69"/>
    </location>
</feature>
<dbReference type="InterPro" id="IPR009057">
    <property type="entry name" value="Homeodomain-like_sf"/>
</dbReference>
<evidence type="ECO:0000313" key="5">
    <source>
        <dbReference type="Proteomes" id="UP000665561"/>
    </source>
</evidence>
<dbReference type="InterPro" id="IPR050109">
    <property type="entry name" value="HTH-type_TetR-like_transc_reg"/>
</dbReference>
<dbReference type="SUPFAM" id="SSF46689">
    <property type="entry name" value="Homeodomain-like"/>
    <property type="match status" value="1"/>
</dbReference>
<dbReference type="PRINTS" id="PR00455">
    <property type="entry name" value="HTHTETR"/>
</dbReference>
<dbReference type="InterPro" id="IPR036271">
    <property type="entry name" value="Tet_transcr_reg_TetR-rel_C_sf"/>
</dbReference>
<feature type="DNA-binding region" description="H-T-H motif" evidence="2">
    <location>
        <begin position="32"/>
        <end position="51"/>
    </location>
</feature>
<dbReference type="Pfam" id="PF00440">
    <property type="entry name" value="TetR_N"/>
    <property type="match status" value="1"/>
</dbReference>
<evidence type="ECO:0000256" key="2">
    <source>
        <dbReference type="PROSITE-ProRule" id="PRU00335"/>
    </source>
</evidence>
<sequence length="199" mass="22862">MVDKKKHSQEISKLILQAARSLFAEHGVEEVSMHQIAKSIQIGQGTLYRRYANKADLCLDLMIETFDGLVEEINRLLESMKELPVKDRLVAVVRHVLAFYHEQLIWLNVIKNSKPSKQDDMYFFDNPCYGKLNKIYCSLLEEAQRKKELIPLTPAFTAHLLLSAILPESLIYNSKVLGYSIDQIADQYCGTFIDPLFKP</sequence>
<dbReference type="EMBL" id="JAAAMV010000034">
    <property type="protein sequence ID" value="NBD27996.1"/>
    <property type="molecule type" value="Genomic_DNA"/>
</dbReference>
<keyword evidence="1 2" id="KW-0238">DNA-binding</keyword>
<proteinExistence type="predicted"/>
<gene>
    <name evidence="4" type="ORF">GT019_29365</name>
</gene>
<dbReference type="PANTHER" id="PTHR30055:SF226">
    <property type="entry name" value="HTH-TYPE TRANSCRIPTIONAL REGULATOR PKSA"/>
    <property type="match status" value="1"/>
</dbReference>
<dbReference type="SUPFAM" id="SSF48498">
    <property type="entry name" value="Tetracyclin repressor-like, C-terminal domain"/>
    <property type="match status" value="1"/>
</dbReference>
<evidence type="ECO:0000259" key="3">
    <source>
        <dbReference type="PROSITE" id="PS50977"/>
    </source>
</evidence>
<reference evidence="4 5" key="1">
    <citation type="submission" date="2020-01" db="EMBL/GenBank/DDBJ databases">
        <title>Paenibacillus soybeanensis sp. nov. isolated from the nodules of soybean (Glycine max(L.) Merr).</title>
        <authorList>
            <person name="Wang H."/>
        </authorList>
    </citation>
    <scope>NUCLEOTIDE SEQUENCE [LARGE SCALE GENOMIC DNA]</scope>
    <source>
        <strain evidence="4 5">T1</strain>
    </source>
</reference>
<comment type="caution">
    <text evidence="4">The sequence shown here is derived from an EMBL/GenBank/DDBJ whole genome shotgun (WGS) entry which is preliminary data.</text>
</comment>
<evidence type="ECO:0000256" key="1">
    <source>
        <dbReference type="ARBA" id="ARBA00023125"/>
    </source>
</evidence>
<keyword evidence="5" id="KW-1185">Reference proteome</keyword>
<evidence type="ECO:0000313" key="4">
    <source>
        <dbReference type="EMBL" id="NBD27996.1"/>
    </source>
</evidence>
<name>A0ABW9XZU8_9BACL</name>
<organism evidence="4 5">
    <name type="scientific">Paenibacillus glycinis</name>
    <dbReference type="NCBI Taxonomy" id="2697035"/>
    <lineage>
        <taxon>Bacteria</taxon>
        <taxon>Bacillati</taxon>
        <taxon>Bacillota</taxon>
        <taxon>Bacilli</taxon>
        <taxon>Bacillales</taxon>
        <taxon>Paenibacillaceae</taxon>
        <taxon>Paenibacillus</taxon>
    </lineage>
</organism>
<dbReference type="RefSeq" id="WP_161747019.1">
    <property type="nucleotide sequence ID" value="NZ_JAAAMV010000034.1"/>
</dbReference>
<dbReference type="Gene3D" id="1.10.357.10">
    <property type="entry name" value="Tetracycline Repressor, domain 2"/>
    <property type="match status" value="1"/>
</dbReference>